<dbReference type="STRING" id="210143.A0A1R3HCB9"/>
<dbReference type="Gene3D" id="4.10.60.10">
    <property type="entry name" value="Zinc finger, CCHC-type"/>
    <property type="match status" value="1"/>
</dbReference>
<dbReference type="Pfam" id="PF00098">
    <property type="entry name" value="zf-CCHC"/>
    <property type="match status" value="1"/>
</dbReference>
<reference evidence="4 5" key="1">
    <citation type="submission" date="2013-09" db="EMBL/GenBank/DDBJ databases">
        <title>Corchorus capsularis genome sequencing.</title>
        <authorList>
            <person name="Alam M."/>
            <person name="Haque M.S."/>
            <person name="Islam M.S."/>
            <person name="Emdad E.M."/>
            <person name="Islam M.M."/>
            <person name="Ahmed B."/>
            <person name="Halim A."/>
            <person name="Hossen Q.M.M."/>
            <person name="Hossain M.Z."/>
            <person name="Ahmed R."/>
            <person name="Khan M.M."/>
            <person name="Islam R."/>
            <person name="Rashid M.M."/>
            <person name="Khan S.A."/>
            <person name="Rahman M.S."/>
            <person name="Alam M."/>
        </authorList>
    </citation>
    <scope>NUCLEOTIDE SEQUENCE [LARGE SCALE GENOMIC DNA]</scope>
    <source>
        <strain evidence="5">cv. CVL-1</strain>
        <tissue evidence="4">Whole seedling</tissue>
    </source>
</reference>
<dbReference type="SMART" id="SM00343">
    <property type="entry name" value="ZnF_C2HC"/>
    <property type="match status" value="1"/>
</dbReference>
<dbReference type="InterPro" id="IPR036875">
    <property type="entry name" value="Znf_CCHC_sf"/>
</dbReference>
<evidence type="ECO:0000259" key="3">
    <source>
        <dbReference type="PROSITE" id="PS50158"/>
    </source>
</evidence>
<keyword evidence="1" id="KW-0479">Metal-binding</keyword>
<feature type="domain" description="CCHC-type" evidence="3">
    <location>
        <begin position="140"/>
        <end position="154"/>
    </location>
</feature>
<dbReference type="PANTHER" id="PTHR47481:SF36">
    <property type="entry name" value="CCHC-TYPE DOMAIN-CONTAINING PROTEIN"/>
    <property type="match status" value="1"/>
</dbReference>
<dbReference type="EMBL" id="AWWV01012291">
    <property type="protein sequence ID" value="OMO68008.1"/>
    <property type="molecule type" value="Genomic_DNA"/>
</dbReference>
<dbReference type="Gramene" id="OMO68008">
    <property type="protein sequence ID" value="OMO68008"/>
    <property type="gene ID" value="CCACVL1_20139"/>
</dbReference>
<dbReference type="InterPro" id="IPR001878">
    <property type="entry name" value="Znf_CCHC"/>
</dbReference>
<dbReference type="PANTHER" id="PTHR47481">
    <property type="match status" value="1"/>
</dbReference>
<dbReference type="GO" id="GO:0008270">
    <property type="term" value="F:zinc ion binding"/>
    <property type="evidence" value="ECO:0007669"/>
    <property type="project" value="UniProtKB-KW"/>
</dbReference>
<organism evidence="4 5">
    <name type="scientific">Corchorus capsularis</name>
    <name type="common">Jute</name>
    <dbReference type="NCBI Taxonomy" id="210143"/>
    <lineage>
        <taxon>Eukaryota</taxon>
        <taxon>Viridiplantae</taxon>
        <taxon>Streptophyta</taxon>
        <taxon>Embryophyta</taxon>
        <taxon>Tracheophyta</taxon>
        <taxon>Spermatophyta</taxon>
        <taxon>Magnoliopsida</taxon>
        <taxon>eudicotyledons</taxon>
        <taxon>Gunneridae</taxon>
        <taxon>Pentapetalae</taxon>
        <taxon>rosids</taxon>
        <taxon>malvids</taxon>
        <taxon>Malvales</taxon>
        <taxon>Malvaceae</taxon>
        <taxon>Grewioideae</taxon>
        <taxon>Apeibeae</taxon>
        <taxon>Corchorus</taxon>
    </lineage>
</organism>
<feature type="compositionally biased region" description="Polar residues" evidence="2">
    <location>
        <begin position="106"/>
        <end position="118"/>
    </location>
</feature>
<dbReference type="AlphaFoldDB" id="A0A1R3HCB9"/>
<dbReference type="InterPro" id="IPR054722">
    <property type="entry name" value="PolX-like_BBD"/>
</dbReference>
<evidence type="ECO:0000313" key="5">
    <source>
        <dbReference type="Proteomes" id="UP000188268"/>
    </source>
</evidence>
<proteinExistence type="predicted"/>
<comment type="caution">
    <text evidence="4">The sequence shown here is derived from an EMBL/GenBank/DDBJ whole genome shotgun (WGS) entry which is preliminary data.</text>
</comment>
<dbReference type="Proteomes" id="UP000188268">
    <property type="component" value="Unassembled WGS sequence"/>
</dbReference>
<evidence type="ECO:0000313" key="4">
    <source>
        <dbReference type="EMBL" id="OMO68008.1"/>
    </source>
</evidence>
<dbReference type="PROSITE" id="PS50158">
    <property type="entry name" value="ZF_CCHC"/>
    <property type="match status" value="1"/>
</dbReference>
<dbReference type="OrthoDB" id="997963at2759"/>
<dbReference type="SUPFAM" id="SSF57756">
    <property type="entry name" value="Retrovirus zinc finger-like domains"/>
    <property type="match status" value="1"/>
</dbReference>
<dbReference type="GO" id="GO:0003676">
    <property type="term" value="F:nucleic acid binding"/>
    <property type="evidence" value="ECO:0007669"/>
    <property type="project" value="InterPro"/>
</dbReference>
<keyword evidence="1" id="KW-0863">Zinc-finger</keyword>
<sequence length="301" mass="33722">MSTIEKLNGSNYNTWSTRIQFYLLGQDLWEVVGGHSTTPPTEVEALRQWEIKAGKALYVLSVTIEEGLLYRIKDANAPKEAWDTLATLLARSNDAKQQQLKNELLSTSQQNTRPQQGGAQHDRDGNNNEERRYRRQNYQCYNCGKVDHFARDCRFKQAQGNVATTSRGEDDHGEIAVACTVEPEEEAALSMVSKINYNDDWIVDLGCSNHMTGDKEKLSNASTYAGKNNSRLPITHIGRTKIAPRTSQHQVQLDNVFHVSGMKKNLLSIAQLTDSGNYVVFGPKTVKVYSSIKPTSPLIMV</sequence>
<dbReference type="OMA" id="ISWSTHE"/>
<accession>A0A1R3HCB9</accession>
<evidence type="ECO:0000256" key="1">
    <source>
        <dbReference type="PROSITE-ProRule" id="PRU00047"/>
    </source>
</evidence>
<evidence type="ECO:0000256" key="2">
    <source>
        <dbReference type="SAM" id="MobiDB-lite"/>
    </source>
</evidence>
<feature type="region of interest" description="Disordered" evidence="2">
    <location>
        <begin position="106"/>
        <end position="128"/>
    </location>
</feature>
<gene>
    <name evidence="4" type="ORF">CCACVL1_20139</name>
</gene>
<dbReference type="Pfam" id="PF13961">
    <property type="entry name" value="DUF4219"/>
    <property type="match status" value="1"/>
</dbReference>
<protein>
    <submittedName>
        <fullName evidence="4">Zinc finger, CCHC-type</fullName>
    </submittedName>
</protein>
<keyword evidence="5" id="KW-1185">Reference proteome</keyword>
<dbReference type="InterPro" id="IPR025314">
    <property type="entry name" value="DUF4219"/>
</dbReference>
<keyword evidence="1" id="KW-0862">Zinc</keyword>
<name>A0A1R3HCB9_COCAP</name>
<dbReference type="Pfam" id="PF22936">
    <property type="entry name" value="Pol_BBD"/>
    <property type="match status" value="1"/>
</dbReference>